<organism evidence="4 5">
    <name type="scientific">Megalurothrips usitatus</name>
    <name type="common">bean blossom thrips</name>
    <dbReference type="NCBI Taxonomy" id="439358"/>
    <lineage>
        <taxon>Eukaryota</taxon>
        <taxon>Metazoa</taxon>
        <taxon>Ecdysozoa</taxon>
        <taxon>Arthropoda</taxon>
        <taxon>Hexapoda</taxon>
        <taxon>Insecta</taxon>
        <taxon>Pterygota</taxon>
        <taxon>Neoptera</taxon>
        <taxon>Paraneoptera</taxon>
        <taxon>Thysanoptera</taxon>
        <taxon>Terebrantia</taxon>
        <taxon>Thripoidea</taxon>
        <taxon>Thripidae</taxon>
        <taxon>Megalurothrips</taxon>
    </lineage>
</organism>
<dbReference type="Gene3D" id="3.60.20.10">
    <property type="entry name" value="Glutamine Phosphoribosylpyrophosphate, subunit 1, domain 1"/>
    <property type="match status" value="1"/>
</dbReference>
<dbReference type="InterPro" id="IPR023333">
    <property type="entry name" value="Proteasome_suB-type"/>
</dbReference>
<dbReference type="GO" id="GO:0005634">
    <property type="term" value="C:nucleus"/>
    <property type="evidence" value="ECO:0007669"/>
    <property type="project" value="UniProtKB-SubCell"/>
</dbReference>
<keyword evidence="5" id="KW-1185">Reference proteome</keyword>
<evidence type="ECO:0000313" key="4">
    <source>
        <dbReference type="EMBL" id="KAJ1519603.1"/>
    </source>
</evidence>
<evidence type="ECO:0000256" key="2">
    <source>
        <dbReference type="ARBA" id="ARBA00026071"/>
    </source>
</evidence>
<dbReference type="Proteomes" id="UP001075354">
    <property type="component" value="Chromosome 16"/>
</dbReference>
<reference evidence="4" key="1">
    <citation type="submission" date="2022-12" db="EMBL/GenBank/DDBJ databases">
        <title>Chromosome-level genome assembly of the bean flower thrips Megalurothrips usitatus.</title>
        <authorList>
            <person name="Ma L."/>
            <person name="Liu Q."/>
            <person name="Li H."/>
            <person name="Cai W."/>
        </authorList>
    </citation>
    <scope>NUCLEOTIDE SEQUENCE</scope>
    <source>
        <strain evidence="4">Cailab_2022a</strain>
    </source>
</reference>
<dbReference type="SUPFAM" id="SSF56235">
    <property type="entry name" value="N-terminal nucleophile aminohydrolases (Ntn hydrolases)"/>
    <property type="match status" value="1"/>
</dbReference>
<dbReference type="PROSITE" id="PS51476">
    <property type="entry name" value="PROTEASOME_BETA_2"/>
    <property type="match status" value="1"/>
</dbReference>
<dbReference type="PANTHER" id="PTHR32194:SF6">
    <property type="entry name" value="PROTEASOME SUBUNIT BETA"/>
    <property type="match status" value="1"/>
</dbReference>
<keyword evidence="1 3" id="KW-0539">Nucleus</keyword>
<dbReference type="InterPro" id="IPR029055">
    <property type="entry name" value="Ntn_hydrolases_N"/>
</dbReference>
<dbReference type="PANTHER" id="PTHR32194">
    <property type="entry name" value="METALLOPROTEASE TLDD"/>
    <property type="match status" value="1"/>
</dbReference>
<proteinExistence type="inferred from homology"/>
<dbReference type="EMBL" id="JAPTSV010000016">
    <property type="protein sequence ID" value="KAJ1519603.1"/>
    <property type="molecule type" value="Genomic_DNA"/>
</dbReference>
<dbReference type="CDD" id="cd03760">
    <property type="entry name" value="proteasome_beta_type_4"/>
    <property type="match status" value="1"/>
</dbReference>
<protein>
    <recommendedName>
        <fullName evidence="3">Proteasome subunit beta</fullName>
    </recommendedName>
</protein>
<dbReference type="GO" id="GO:0019774">
    <property type="term" value="C:proteasome core complex, beta-subunit complex"/>
    <property type="evidence" value="ECO:0007669"/>
    <property type="project" value="UniProtKB-UniRule"/>
</dbReference>
<comment type="function">
    <text evidence="3">Non-catalytic component of the proteasome.</text>
</comment>
<evidence type="ECO:0000256" key="1">
    <source>
        <dbReference type="ARBA" id="ARBA00023242"/>
    </source>
</evidence>
<dbReference type="AlphaFoldDB" id="A0AAV7X4A5"/>
<dbReference type="Pfam" id="PF00227">
    <property type="entry name" value="Proteasome"/>
    <property type="match status" value="1"/>
</dbReference>
<dbReference type="InterPro" id="IPR016295">
    <property type="entry name" value="Proteasome_beta4"/>
</dbReference>
<comment type="similarity">
    <text evidence="3">Belongs to the peptidase T1B family.</text>
</comment>
<evidence type="ECO:0000256" key="3">
    <source>
        <dbReference type="PIRNR" id="PIRNR001213"/>
    </source>
</evidence>
<dbReference type="PIRSF" id="PIRSF001213">
    <property type="entry name" value="Psome_endopept_beta"/>
    <property type="match status" value="1"/>
</dbReference>
<comment type="subcellular location">
    <subcellularLocation>
        <location evidence="3">Cytoplasm</location>
    </subcellularLocation>
    <subcellularLocation>
        <location evidence="3">Nucleus</location>
    </subcellularLocation>
</comment>
<comment type="caution">
    <text evidence="4">The sequence shown here is derived from an EMBL/GenBank/DDBJ whole genome shotgun (WGS) entry which is preliminary data.</text>
</comment>
<keyword evidence="3" id="KW-0647">Proteasome</keyword>
<evidence type="ECO:0000313" key="5">
    <source>
        <dbReference type="Proteomes" id="UP001075354"/>
    </source>
</evidence>
<dbReference type="InterPro" id="IPR001353">
    <property type="entry name" value="Proteasome_sua/b"/>
</dbReference>
<accession>A0AAV7X4A5</accession>
<sequence length="272" mass="30270">MAHFGMDPFSAGPLWHNGPAPCGIYNFPGRPTEAAGGFIERSKQPITTGTSVMAFKFDNGVEKGVAIAADTLGSYGSLARFRDCRRLFKVNNQIILGAGGDYADFQYVQSMIDQKNIDDECLDDGFSMKPKAIYTWLTNVMYNRRSKMDPFWNNFVVAGIQDGEPYLGSVDKLGTAYEDNIIGTGLGMQLGVPLIREAFEKKPLMSRSEAQQLLVHTMEVLFYRDARSFPKYQIGIVTADGVTISDPLYLDNQKWGFALYVSLSLKPEIMCF</sequence>
<name>A0AAV7X4A5_9NEOP</name>
<gene>
    <name evidence="4" type="ORF">ONE63_004877</name>
</gene>
<dbReference type="GO" id="GO:0051603">
    <property type="term" value="P:proteolysis involved in protein catabolic process"/>
    <property type="evidence" value="ECO:0007669"/>
    <property type="project" value="InterPro"/>
</dbReference>
<comment type="subunit">
    <text evidence="2">The 26S proteasome consists of a 20S proteasome core and two 19S regulatory subunits. The 20S proteasome core is composed of 28 subunits that are arranged in four stacked rings, resulting in a barrel-shaped structure. The two end rings are each formed by seven alpha subunits, and the two central rings are each formed by seven beta subunits. The catalytic chamber with the active sites is on the inside of the barrel.</text>
</comment>
<keyword evidence="3" id="KW-0963">Cytoplasm</keyword>
<dbReference type="GO" id="GO:0005737">
    <property type="term" value="C:cytoplasm"/>
    <property type="evidence" value="ECO:0007669"/>
    <property type="project" value="UniProtKB-SubCell"/>
</dbReference>